<protein>
    <recommendedName>
        <fullName evidence="2">Sacsin/Nov domain-containing protein</fullName>
    </recommendedName>
</protein>
<dbReference type="Proteomes" id="UP000319004">
    <property type="component" value="Chromosome"/>
</dbReference>
<evidence type="ECO:0000256" key="1">
    <source>
        <dbReference type="SAM" id="MobiDB-lite"/>
    </source>
</evidence>
<dbReference type="RefSeq" id="WP_145391993.1">
    <property type="nucleotide sequence ID" value="NZ_CP037423.1"/>
</dbReference>
<dbReference type="InterPro" id="IPR058210">
    <property type="entry name" value="SACS/Nov_dom"/>
</dbReference>
<accession>A0A518I4C8</accession>
<organism evidence="3 4">
    <name type="scientific">Stieleria neptunia</name>
    <dbReference type="NCBI Taxonomy" id="2527979"/>
    <lineage>
        <taxon>Bacteria</taxon>
        <taxon>Pseudomonadati</taxon>
        <taxon>Planctomycetota</taxon>
        <taxon>Planctomycetia</taxon>
        <taxon>Pirellulales</taxon>
        <taxon>Pirellulaceae</taxon>
        <taxon>Stieleria</taxon>
    </lineage>
</organism>
<dbReference type="InterPro" id="IPR052957">
    <property type="entry name" value="Auxin_embryo_med"/>
</dbReference>
<dbReference type="AlphaFoldDB" id="A0A518I4C8"/>
<sequence>MMPVDYDRICRENLRKFGEETAHLEILRALYNKRTHFIYELLQNADDAEAKQVLFEVDSGAFICRHDGRLFAEQDVIGISAVCNSTKVSNLSKIGKFGIGFKSVYNYTRTPQVHSGEEHFRIEHYVRPRPIAPEPHLPGCPTSFVLPFDAEIDAATAQQEIGEELISLIPRNLLFLNHLHRVEFRIANRPSVSLFRTIDDRGTHAWVSVSRASEDSSSQEHWLVFQRPVVRSDADGQNRVQIAFKLERDTDGGRPRVEPLSSPPLYVSFPTERRLQVGCIIQGPFRTNPARDNVQEADQWNRHLADETSQLLADTLPELRALELLTAELLQSLPIQQSAFPEGSLFAPLFDATKLVLGTQPLLPADDGSFIEGAVARLAGSDDVRDLIDASQLSELTADSRLAVDSRSAKWLSGDITANKTPVLRRFLVEELGVEEFRANRIGELLTDEFLQAQEDAWMIRLYQFLLHRESLWSQRGGGRPGELRNRRLIRLDCGRHVAPFDEHLSPLAYLPSERCNTFPVVKRSIASDPFATEFLQRLGLTEPDLTDEVLFGILPKYDDAVDTNPVDIDSYWEDVSQIVASLQHTDSMSVEKWNRLQRRLQETPFLLAEDVHGRTGLERPAAIYQRSPELLAYFAGNDQARFLTSDVAPRVEPGLAKLRIASLPRIRPLTPDLSDEQLAELRGGQKSTREETLVDFDLDGLQHALMQIQNAGPQLALARSLSLWNLLERLYADGNGRGWEGEHRWYYRTEQVRYFNSRLVKTLQESAWLPTSEGTLRRPTEVAFDDLPSGFTPHKKLIDLLGFRQSEHDASERAAELLRPFGVTADDLKLIQQDPDGFQHWRESQQRSRSREHFPDRPSSNPQRREERVMEEVAAAPEKQFESKTRTVRVSKSGMEMRTWLRRQYTDDSEQMYCQITQQVMPFRKRNGDHYFEAVEMFSGLGKEHRAAYLALSPVAAAKYKEFVKADAKAMEVFCARILKTTENQIPLELGDERVNVRFTDQHARDLRTLLKQLAPLRTPSPADPPIGPHPVAFPQTEIPTINCNRTPEPL</sequence>
<evidence type="ECO:0000259" key="2">
    <source>
        <dbReference type="Pfam" id="PF25794"/>
    </source>
</evidence>
<dbReference type="Pfam" id="PF25794">
    <property type="entry name" value="SACS"/>
    <property type="match status" value="1"/>
</dbReference>
<keyword evidence="4" id="KW-1185">Reference proteome</keyword>
<reference evidence="3 4" key="1">
    <citation type="submission" date="2019-03" db="EMBL/GenBank/DDBJ databases">
        <title>Deep-cultivation of Planctomycetes and their phenomic and genomic characterization uncovers novel biology.</title>
        <authorList>
            <person name="Wiegand S."/>
            <person name="Jogler M."/>
            <person name="Boedeker C."/>
            <person name="Pinto D."/>
            <person name="Vollmers J."/>
            <person name="Rivas-Marin E."/>
            <person name="Kohn T."/>
            <person name="Peeters S.H."/>
            <person name="Heuer A."/>
            <person name="Rast P."/>
            <person name="Oberbeckmann S."/>
            <person name="Bunk B."/>
            <person name="Jeske O."/>
            <person name="Meyerdierks A."/>
            <person name="Storesund J.E."/>
            <person name="Kallscheuer N."/>
            <person name="Luecker S."/>
            <person name="Lage O.M."/>
            <person name="Pohl T."/>
            <person name="Merkel B.J."/>
            <person name="Hornburger P."/>
            <person name="Mueller R.-W."/>
            <person name="Bruemmer F."/>
            <person name="Labrenz M."/>
            <person name="Spormann A.M."/>
            <person name="Op den Camp H."/>
            <person name="Overmann J."/>
            <person name="Amann R."/>
            <person name="Jetten M.S.M."/>
            <person name="Mascher T."/>
            <person name="Medema M.H."/>
            <person name="Devos D.P."/>
            <person name="Kaster A.-K."/>
            <person name="Ovreas L."/>
            <person name="Rohde M."/>
            <person name="Galperin M.Y."/>
            <person name="Jogler C."/>
        </authorList>
    </citation>
    <scope>NUCLEOTIDE SEQUENCE [LARGE SCALE GENOMIC DNA]</scope>
    <source>
        <strain evidence="3 4">Enr13</strain>
    </source>
</reference>
<evidence type="ECO:0000313" key="4">
    <source>
        <dbReference type="Proteomes" id="UP000319004"/>
    </source>
</evidence>
<gene>
    <name evidence="3" type="ORF">Enr13x_78660</name>
</gene>
<dbReference type="EMBL" id="CP037423">
    <property type="protein sequence ID" value="QDV47954.1"/>
    <property type="molecule type" value="Genomic_DNA"/>
</dbReference>
<evidence type="ECO:0000313" key="3">
    <source>
        <dbReference type="EMBL" id="QDV47954.1"/>
    </source>
</evidence>
<dbReference type="PANTHER" id="PTHR32387">
    <property type="entry name" value="WU:FJ29H11"/>
    <property type="match status" value="1"/>
</dbReference>
<dbReference type="OrthoDB" id="243421at2"/>
<proteinExistence type="predicted"/>
<dbReference type="Gene3D" id="3.30.565.10">
    <property type="entry name" value="Histidine kinase-like ATPase, C-terminal domain"/>
    <property type="match status" value="1"/>
</dbReference>
<dbReference type="SUPFAM" id="SSF55874">
    <property type="entry name" value="ATPase domain of HSP90 chaperone/DNA topoisomerase II/histidine kinase"/>
    <property type="match status" value="1"/>
</dbReference>
<name>A0A518I4C8_9BACT</name>
<dbReference type="KEGG" id="snep:Enr13x_78660"/>
<feature type="compositionally biased region" description="Basic and acidic residues" evidence="1">
    <location>
        <begin position="841"/>
        <end position="857"/>
    </location>
</feature>
<feature type="domain" description="Sacsin/Nov" evidence="2">
    <location>
        <begin position="26"/>
        <end position="118"/>
    </location>
</feature>
<feature type="region of interest" description="Disordered" evidence="1">
    <location>
        <begin position="841"/>
        <end position="868"/>
    </location>
</feature>
<dbReference type="NCBIfam" id="NF047352">
    <property type="entry name" value="P_loop_sacsin"/>
    <property type="match status" value="1"/>
</dbReference>
<dbReference type="PANTHER" id="PTHR32387:SF0">
    <property type="entry name" value="PROTEIN NO VEIN"/>
    <property type="match status" value="1"/>
</dbReference>
<dbReference type="InterPro" id="IPR036890">
    <property type="entry name" value="HATPase_C_sf"/>
</dbReference>